<feature type="region of interest" description="Disordered" evidence="1">
    <location>
        <begin position="1"/>
        <end position="23"/>
    </location>
</feature>
<dbReference type="EMBL" id="JACHOO010000006">
    <property type="protein sequence ID" value="MBB5753953.1"/>
    <property type="molecule type" value="Genomic_DNA"/>
</dbReference>
<feature type="domain" description="FecR N-terminal" evidence="4">
    <location>
        <begin position="35"/>
        <end position="74"/>
    </location>
</feature>
<keyword evidence="6" id="KW-1185">Reference proteome</keyword>
<protein>
    <submittedName>
        <fullName evidence="5">Transmembrane sensor</fullName>
    </submittedName>
</protein>
<dbReference type="RefSeq" id="WP_343061163.1">
    <property type="nucleotide sequence ID" value="NZ_JACHOO010000006.1"/>
</dbReference>
<dbReference type="Gene3D" id="3.55.50.30">
    <property type="match status" value="1"/>
</dbReference>
<dbReference type="InterPro" id="IPR012373">
    <property type="entry name" value="Ferrdict_sens_TM"/>
</dbReference>
<comment type="caution">
    <text evidence="5">The sequence shown here is derived from an EMBL/GenBank/DDBJ whole genome shotgun (WGS) entry which is preliminary data.</text>
</comment>
<evidence type="ECO:0000259" key="3">
    <source>
        <dbReference type="Pfam" id="PF04773"/>
    </source>
</evidence>
<accession>A0A7W9L2X9</accession>
<gene>
    <name evidence="5" type="ORF">GGQ63_003028</name>
</gene>
<dbReference type="Proteomes" id="UP000523821">
    <property type="component" value="Unassembled WGS sequence"/>
</dbReference>
<evidence type="ECO:0000256" key="2">
    <source>
        <dbReference type="SAM" id="Phobius"/>
    </source>
</evidence>
<organism evidence="5 6">
    <name type="scientific">Prosthecomicrobium pneumaticum</name>
    <dbReference type="NCBI Taxonomy" id="81895"/>
    <lineage>
        <taxon>Bacteria</taxon>
        <taxon>Pseudomonadati</taxon>
        <taxon>Pseudomonadota</taxon>
        <taxon>Alphaproteobacteria</taxon>
        <taxon>Hyphomicrobiales</taxon>
        <taxon>Kaistiaceae</taxon>
        <taxon>Prosthecomicrobium</taxon>
    </lineage>
</organism>
<keyword evidence="2" id="KW-0472">Membrane</keyword>
<feature type="domain" description="FecR protein" evidence="3">
    <location>
        <begin position="143"/>
        <end position="235"/>
    </location>
</feature>
<keyword evidence="2" id="KW-1133">Transmembrane helix</keyword>
<dbReference type="Gene3D" id="2.60.120.1440">
    <property type="match status" value="1"/>
</dbReference>
<sequence>MERDAPERPNDDQRGGQDARRGAEAAFVHPDPAMDAALDWLFTLQAAPDDAASRAAFEAWRGADPARAQAFSAVAGAWDLPEMDIAAAALAKATTAPRAGRVRSVVSAAATRRRRLALAAAAVLLLAVGLHQAPGLILRWRADYLTQTGARAAFTLPDGSRMTLNTASAAALDFEAGRRAVTLLAGEAYFDVLPDPQRPFVVVSAFSEVEVKGTAFSVRKGEAQDTVLLARGHVEVARRSAPADRAALDAGEAIDVSATAFSPLRAADAERALAWLDGRIVFADQPFGAVLEEIGRYYPHTILVTDGALERVAISGNYRLDAPERTIRSLATAAGASVTRLPGGVLILR</sequence>
<name>A0A7W9L2X9_9HYPH</name>
<dbReference type="AlphaFoldDB" id="A0A7W9L2X9"/>
<dbReference type="GO" id="GO:0016989">
    <property type="term" value="F:sigma factor antagonist activity"/>
    <property type="evidence" value="ECO:0007669"/>
    <property type="project" value="TreeGrafter"/>
</dbReference>
<dbReference type="InterPro" id="IPR032623">
    <property type="entry name" value="FecR_N"/>
</dbReference>
<dbReference type="PIRSF" id="PIRSF018266">
    <property type="entry name" value="FecR"/>
    <property type="match status" value="1"/>
</dbReference>
<evidence type="ECO:0000313" key="6">
    <source>
        <dbReference type="Proteomes" id="UP000523821"/>
    </source>
</evidence>
<dbReference type="PANTHER" id="PTHR30273">
    <property type="entry name" value="PERIPLASMIC SIGNAL SENSOR AND SIGMA FACTOR ACTIVATOR FECR-RELATED"/>
    <property type="match status" value="1"/>
</dbReference>
<dbReference type="PANTHER" id="PTHR30273:SF2">
    <property type="entry name" value="PROTEIN FECR"/>
    <property type="match status" value="1"/>
</dbReference>
<evidence type="ECO:0000259" key="4">
    <source>
        <dbReference type="Pfam" id="PF16220"/>
    </source>
</evidence>
<feature type="transmembrane region" description="Helical" evidence="2">
    <location>
        <begin position="116"/>
        <end position="138"/>
    </location>
</feature>
<dbReference type="InterPro" id="IPR006860">
    <property type="entry name" value="FecR"/>
</dbReference>
<dbReference type="Pfam" id="PF16220">
    <property type="entry name" value="DUF4880"/>
    <property type="match status" value="1"/>
</dbReference>
<evidence type="ECO:0000313" key="5">
    <source>
        <dbReference type="EMBL" id="MBB5753953.1"/>
    </source>
</evidence>
<reference evidence="5 6" key="1">
    <citation type="submission" date="2020-08" db="EMBL/GenBank/DDBJ databases">
        <title>Genomic Encyclopedia of Type Strains, Phase IV (KMG-IV): sequencing the most valuable type-strain genomes for metagenomic binning, comparative biology and taxonomic classification.</title>
        <authorList>
            <person name="Goeker M."/>
        </authorList>
    </citation>
    <scope>NUCLEOTIDE SEQUENCE [LARGE SCALE GENOMIC DNA]</scope>
    <source>
        <strain evidence="5 6">DSM 16268</strain>
    </source>
</reference>
<proteinExistence type="predicted"/>
<evidence type="ECO:0000256" key="1">
    <source>
        <dbReference type="SAM" id="MobiDB-lite"/>
    </source>
</evidence>
<keyword evidence="2 5" id="KW-0812">Transmembrane</keyword>
<dbReference type="Pfam" id="PF04773">
    <property type="entry name" value="FecR"/>
    <property type="match status" value="1"/>
</dbReference>